<keyword evidence="1 9" id="KW-0547">Nucleotide-binding</keyword>
<dbReference type="InterPro" id="IPR014016">
    <property type="entry name" value="UvrD-like_ATP-bd"/>
</dbReference>
<keyword evidence="4 9" id="KW-0067">ATP-binding</keyword>
<keyword evidence="3 9" id="KW-0347">Helicase</keyword>
<dbReference type="GO" id="GO:0016887">
    <property type="term" value="F:ATP hydrolysis activity"/>
    <property type="evidence" value="ECO:0007669"/>
    <property type="project" value="RHEA"/>
</dbReference>
<evidence type="ECO:0000256" key="5">
    <source>
        <dbReference type="ARBA" id="ARBA00023235"/>
    </source>
</evidence>
<evidence type="ECO:0000256" key="1">
    <source>
        <dbReference type="ARBA" id="ARBA00022741"/>
    </source>
</evidence>
<dbReference type="GO" id="GO:0043138">
    <property type="term" value="F:3'-5' DNA helicase activity"/>
    <property type="evidence" value="ECO:0007669"/>
    <property type="project" value="UniProtKB-EC"/>
</dbReference>
<dbReference type="CDD" id="cd18807">
    <property type="entry name" value="SF1_C_UvrD"/>
    <property type="match status" value="1"/>
</dbReference>
<dbReference type="PATRIC" id="fig|869212.3.peg.3250"/>
<dbReference type="STRING" id="869212.Turpa_3221"/>
<reference evidence="11 12" key="1">
    <citation type="submission" date="2012-06" db="EMBL/GenBank/DDBJ databases">
        <title>The complete chromosome of genome of Turneriella parva DSM 21527.</title>
        <authorList>
            <consortium name="US DOE Joint Genome Institute (JGI-PGF)"/>
            <person name="Lucas S."/>
            <person name="Han J."/>
            <person name="Lapidus A."/>
            <person name="Bruce D."/>
            <person name="Goodwin L."/>
            <person name="Pitluck S."/>
            <person name="Peters L."/>
            <person name="Kyrpides N."/>
            <person name="Mavromatis K."/>
            <person name="Ivanova N."/>
            <person name="Mikhailova N."/>
            <person name="Chertkov O."/>
            <person name="Detter J.C."/>
            <person name="Tapia R."/>
            <person name="Han C."/>
            <person name="Land M."/>
            <person name="Hauser L."/>
            <person name="Markowitz V."/>
            <person name="Cheng J.-F."/>
            <person name="Hugenholtz P."/>
            <person name="Woyke T."/>
            <person name="Wu D."/>
            <person name="Gronow S."/>
            <person name="Wellnitz S."/>
            <person name="Brambilla E."/>
            <person name="Klenk H.-P."/>
            <person name="Eisen J.A."/>
        </authorList>
    </citation>
    <scope>NUCLEOTIDE SEQUENCE [LARGE SCALE GENOMIC DNA]</scope>
    <source>
        <strain evidence="12">ATCC BAA-1111 / DSM 21527 / NCTC 11395 / H</strain>
    </source>
</reference>
<dbReference type="GO" id="GO:0005829">
    <property type="term" value="C:cytosol"/>
    <property type="evidence" value="ECO:0007669"/>
    <property type="project" value="TreeGrafter"/>
</dbReference>
<evidence type="ECO:0000313" key="11">
    <source>
        <dbReference type="EMBL" id="AFM13860.1"/>
    </source>
</evidence>
<dbReference type="Gene3D" id="3.40.50.300">
    <property type="entry name" value="P-loop containing nucleotide triphosphate hydrolases"/>
    <property type="match status" value="2"/>
</dbReference>
<sequence length="415" mass="47058">MPGQAPHPNLNRQQTEAATKLWSTGLKALQVVAGAGSGKTSTLIAAVESAVAHGLAAEGIAILTFSRRAAHELKERLEAKAIRVGFCGTIHALAYRLLKNSGREFRILRETAKLRADWLRQRHPQFRHLPDRVLARAEFLSEADSDDWRNFFAGHQAQNQYLDFDTMIAEAAALPEIAGRYQAVFVDEFQDTSPDQAGFVQALKAEKYFVVGDDWQSIYAFRGADVALTRNFQSVFANSHRVFLLHNYRSAKEIVLLGNKAIRLSSDYVRKRLNATRSRENKPVFFFGQAESATAAWQRFLTQYPKLRKVPDLATITVLVRTNAQRRLLERAAPQGLQVMTIHKSKGLEFDHVVVFGIAENSMPHRDNQYDEEVRLLYVALTRARRFLGFVGWETGQARSKFIPFLMRHCRLVYL</sequence>
<evidence type="ECO:0000256" key="6">
    <source>
        <dbReference type="ARBA" id="ARBA00034617"/>
    </source>
</evidence>
<organism evidence="11 12">
    <name type="scientific">Turneriella parva (strain ATCC BAA-1111 / DSM 21527 / NCTC 11395 / H)</name>
    <name type="common">Leptospira parva</name>
    <dbReference type="NCBI Taxonomy" id="869212"/>
    <lineage>
        <taxon>Bacteria</taxon>
        <taxon>Pseudomonadati</taxon>
        <taxon>Spirochaetota</taxon>
        <taxon>Spirochaetia</taxon>
        <taxon>Leptospirales</taxon>
        <taxon>Leptospiraceae</taxon>
        <taxon>Turneriella</taxon>
    </lineage>
</organism>
<gene>
    <name evidence="11" type="ordered locus">Turpa_3221</name>
</gene>
<keyword evidence="5" id="KW-0413">Isomerase</keyword>
<dbReference type="PANTHER" id="PTHR11070">
    <property type="entry name" value="UVRD / RECB / PCRA DNA HELICASE FAMILY MEMBER"/>
    <property type="match status" value="1"/>
</dbReference>
<keyword evidence="2 9" id="KW-0378">Hydrolase</keyword>
<evidence type="ECO:0000256" key="7">
    <source>
        <dbReference type="ARBA" id="ARBA00034808"/>
    </source>
</evidence>
<dbReference type="KEGG" id="tpx:Turpa_3221"/>
<dbReference type="Proteomes" id="UP000006048">
    <property type="component" value="Chromosome"/>
</dbReference>
<keyword evidence="12" id="KW-1185">Reference proteome</keyword>
<dbReference type="PANTHER" id="PTHR11070:SF63">
    <property type="entry name" value="DNA HELICASE IV"/>
    <property type="match status" value="1"/>
</dbReference>
<feature type="domain" description="UvrD-like helicase ATP-binding" evidence="10">
    <location>
        <begin position="12"/>
        <end position="251"/>
    </location>
</feature>
<dbReference type="EMBL" id="CP002959">
    <property type="protein sequence ID" value="AFM13860.1"/>
    <property type="molecule type" value="Genomic_DNA"/>
</dbReference>
<protein>
    <recommendedName>
        <fullName evidence="7">DNA 3'-5' helicase</fullName>
        <ecNumber evidence="7">5.6.2.4</ecNumber>
    </recommendedName>
</protein>
<dbReference type="AlphaFoldDB" id="I4B9A3"/>
<dbReference type="GO" id="GO:0000725">
    <property type="term" value="P:recombinational repair"/>
    <property type="evidence" value="ECO:0007669"/>
    <property type="project" value="TreeGrafter"/>
</dbReference>
<dbReference type="RefSeq" id="WP_014804360.1">
    <property type="nucleotide sequence ID" value="NC_018020.1"/>
</dbReference>
<comment type="catalytic activity">
    <reaction evidence="8">
        <text>ATP + H2O = ADP + phosphate + H(+)</text>
        <dbReference type="Rhea" id="RHEA:13065"/>
        <dbReference type="ChEBI" id="CHEBI:15377"/>
        <dbReference type="ChEBI" id="CHEBI:15378"/>
        <dbReference type="ChEBI" id="CHEBI:30616"/>
        <dbReference type="ChEBI" id="CHEBI:43474"/>
        <dbReference type="ChEBI" id="CHEBI:456216"/>
        <dbReference type="EC" id="5.6.2.4"/>
    </reaction>
</comment>
<dbReference type="Pfam" id="PF13245">
    <property type="entry name" value="AAA_19"/>
    <property type="match status" value="1"/>
</dbReference>
<dbReference type="EC" id="5.6.2.4" evidence="7"/>
<feature type="binding site" evidence="9">
    <location>
        <begin position="33"/>
        <end position="40"/>
    </location>
    <ligand>
        <name>ATP</name>
        <dbReference type="ChEBI" id="CHEBI:30616"/>
    </ligand>
</feature>
<evidence type="ECO:0000313" key="12">
    <source>
        <dbReference type="Proteomes" id="UP000006048"/>
    </source>
</evidence>
<dbReference type="InterPro" id="IPR000212">
    <property type="entry name" value="DNA_helicase_UvrD/REP"/>
</dbReference>
<accession>I4B9A3</accession>
<evidence type="ECO:0000256" key="8">
    <source>
        <dbReference type="ARBA" id="ARBA00048988"/>
    </source>
</evidence>
<dbReference type="PROSITE" id="PS51198">
    <property type="entry name" value="UVRD_HELICASE_ATP_BIND"/>
    <property type="match status" value="1"/>
</dbReference>
<dbReference type="InterPro" id="IPR014017">
    <property type="entry name" value="DNA_helicase_UvrD-like_C"/>
</dbReference>
<name>I4B9A3_TURPD</name>
<dbReference type="OrthoDB" id="9810135at2"/>
<evidence type="ECO:0000259" key="10">
    <source>
        <dbReference type="PROSITE" id="PS51198"/>
    </source>
</evidence>
<evidence type="ECO:0000256" key="4">
    <source>
        <dbReference type="ARBA" id="ARBA00022840"/>
    </source>
</evidence>
<dbReference type="SUPFAM" id="SSF52540">
    <property type="entry name" value="P-loop containing nucleoside triphosphate hydrolases"/>
    <property type="match status" value="1"/>
</dbReference>
<proteinExistence type="predicted"/>
<dbReference type="Pfam" id="PF13361">
    <property type="entry name" value="UvrD_C"/>
    <property type="match status" value="1"/>
</dbReference>
<dbReference type="GO" id="GO:0005524">
    <property type="term" value="F:ATP binding"/>
    <property type="evidence" value="ECO:0007669"/>
    <property type="project" value="UniProtKB-UniRule"/>
</dbReference>
<dbReference type="InterPro" id="IPR027417">
    <property type="entry name" value="P-loop_NTPase"/>
</dbReference>
<evidence type="ECO:0000256" key="3">
    <source>
        <dbReference type="ARBA" id="ARBA00022806"/>
    </source>
</evidence>
<dbReference type="CDD" id="cd17932">
    <property type="entry name" value="DEXQc_UvrD"/>
    <property type="match status" value="1"/>
</dbReference>
<evidence type="ECO:0000256" key="2">
    <source>
        <dbReference type="ARBA" id="ARBA00022801"/>
    </source>
</evidence>
<evidence type="ECO:0000256" key="9">
    <source>
        <dbReference type="PROSITE-ProRule" id="PRU00560"/>
    </source>
</evidence>
<comment type="catalytic activity">
    <reaction evidence="6">
        <text>Couples ATP hydrolysis with the unwinding of duplex DNA by translocating in the 3'-5' direction.</text>
        <dbReference type="EC" id="5.6.2.4"/>
    </reaction>
</comment>
<dbReference type="HOGENOM" id="CLU_004585_6_1_12"/>
<dbReference type="GO" id="GO:0003677">
    <property type="term" value="F:DNA binding"/>
    <property type="evidence" value="ECO:0007669"/>
    <property type="project" value="InterPro"/>
</dbReference>